<dbReference type="PROSITE" id="PS51257">
    <property type="entry name" value="PROKAR_LIPOPROTEIN"/>
    <property type="match status" value="1"/>
</dbReference>
<sequence>MRRALLLTAALTGACPAGAQTVADILRAGQAAEAALEAQRQVEERAVWKANEEAIDNTLVWTCTCVNGQDIWSFKTVRQIRAESGVRTERSQALFNAYPQMSTQLNAQLTNRCQ</sequence>
<evidence type="ECO:0000313" key="4">
    <source>
        <dbReference type="Proteomes" id="UP000008210"/>
    </source>
</evidence>
<keyword evidence="1" id="KW-0732">Signal</keyword>
<dbReference type="eggNOG" id="ENOG5033Y6R">
    <property type="taxonomic scope" value="Bacteria"/>
</dbReference>
<dbReference type="HOGENOM" id="CLU_2119076_0_0_4"/>
<accession>Q0K8W2</accession>
<reference evidence="2 4" key="1">
    <citation type="journal article" date="2006" name="Nat. Biotechnol.">
        <title>Genome sequence of the bioplastic-producing 'Knallgas' bacterium Ralstonia eutropha H16.</title>
        <authorList>
            <person name="Pohlmann A."/>
            <person name="Fricke W.F."/>
            <person name="Reinecke F."/>
            <person name="Kusian B."/>
            <person name="Liesegang H."/>
            <person name="Cramm R."/>
            <person name="Eitinger T."/>
            <person name="Ewering C."/>
            <person name="Potter M."/>
            <person name="Schwartz E."/>
            <person name="Strittmatter A."/>
            <person name="Voss I."/>
            <person name="Gottschalk G."/>
            <person name="Steinbuechel A."/>
            <person name="Friedrich B."/>
            <person name="Bowien B."/>
        </authorList>
    </citation>
    <scope>NUCLEOTIDE SEQUENCE [LARGE SCALE GENOMIC DNA]</scope>
    <source>
        <strain evidence="4">ATCC 17699 / DSM 428 / KCTC 22496 / NCIMB 10442 / H16 / Stanier 337</strain>
        <strain evidence="2">H16</strain>
    </source>
</reference>
<evidence type="ECO:0000256" key="1">
    <source>
        <dbReference type="SAM" id="SignalP"/>
    </source>
</evidence>
<reference evidence="3 5" key="2">
    <citation type="submission" date="2019-04" db="EMBL/GenBank/DDBJ databases">
        <title>Long-read de novo sequencing of Cupriavidus necator H16.</title>
        <authorList>
            <person name="Little G.T."/>
            <person name="Ehsaan M."/>
            <person name="Arenas-Lopez C."/>
            <person name="Jawed K."/>
            <person name="Winzer K."/>
            <person name="Kovacs K."/>
            <person name="Malys N."/>
            <person name="Minton N.P."/>
        </authorList>
    </citation>
    <scope>NUCLEOTIDE SEQUENCE [LARGE SCALE GENOMIC DNA]</scope>
    <source>
        <strain evidence="3 5">H16</strain>
    </source>
</reference>
<feature type="chain" id="PRO_5004175041" evidence="1">
    <location>
        <begin position="20"/>
        <end position="114"/>
    </location>
</feature>
<gene>
    <name evidence="2" type="ordered locus">H16_A2471</name>
    <name evidence="3" type="ORF">E6A55_12680</name>
</gene>
<dbReference type="EMBL" id="AM260479">
    <property type="protein sequence ID" value="CAJ93559.1"/>
    <property type="molecule type" value="Genomic_DNA"/>
</dbReference>
<feature type="signal peptide" evidence="1">
    <location>
        <begin position="1"/>
        <end position="19"/>
    </location>
</feature>
<dbReference type="STRING" id="381666.H16_A2471"/>
<evidence type="ECO:0000313" key="3">
    <source>
        <dbReference type="EMBL" id="QCC01357.1"/>
    </source>
</evidence>
<dbReference type="KEGG" id="reh:H16_A2471"/>
<proteinExistence type="predicted"/>
<dbReference type="Proteomes" id="UP000296079">
    <property type="component" value="Chromosome 1"/>
</dbReference>
<dbReference type="RefSeq" id="WP_011615670.1">
    <property type="nucleotide sequence ID" value="NC_008313.1"/>
</dbReference>
<dbReference type="Proteomes" id="UP000008210">
    <property type="component" value="Chromosome 1"/>
</dbReference>
<evidence type="ECO:0000313" key="5">
    <source>
        <dbReference type="Proteomes" id="UP000296079"/>
    </source>
</evidence>
<keyword evidence="4" id="KW-1185">Reference proteome</keyword>
<protein>
    <submittedName>
        <fullName evidence="2">Uncharacterized protein</fullName>
    </submittedName>
</protein>
<name>Q0K8W2_CUPNH</name>
<evidence type="ECO:0000313" key="2">
    <source>
        <dbReference type="EMBL" id="CAJ93559.1"/>
    </source>
</evidence>
<dbReference type="EMBL" id="CP039287">
    <property type="protein sequence ID" value="QCC01357.1"/>
    <property type="molecule type" value="Genomic_DNA"/>
</dbReference>
<organism evidence="2 4">
    <name type="scientific">Cupriavidus necator (strain ATCC 17699 / DSM 428 / KCTC 22496 / NCIMB 10442 / H16 / Stanier 337)</name>
    <name type="common">Ralstonia eutropha</name>
    <dbReference type="NCBI Taxonomy" id="381666"/>
    <lineage>
        <taxon>Bacteria</taxon>
        <taxon>Pseudomonadati</taxon>
        <taxon>Pseudomonadota</taxon>
        <taxon>Betaproteobacteria</taxon>
        <taxon>Burkholderiales</taxon>
        <taxon>Burkholderiaceae</taxon>
        <taxon>Cupriavidus</taxon>
    </lineage>
</organism>
<dbReference type="AlphaFoldDB" id="Q0K8W2"/>